<dbReference type="Pfam" id="PF00072">
    <property type="entry name" value="Response_reg"/>
    <property type="match status" value="1"/>
</dbReference>
<evidence type="ECO:0000313" key="6">
    <source>
        <dbReference type="Proteomes" id="UP000320593"/>
    </source>
</evidence>
<dbReference type="PANTHER" id="PTHR44591">
    <property type="entry name" value="STRESS RESPONSE REGULATOR PROTEIN 1"/>
    <property type="match status" value="1"/>
</dbReference>
<evidence type="ECO:0000313" key="5">
    <source>
        <dbReference type="EMBL" id="TWI82258.1"/>
    </source>
</evidence>
<sequence length="138" mass="15525">MSGGSPRLVEISQIEWLRDMPRILLAEDDNDMRKFLAKALENAGYDVVSYDNGRSAYERLQEEPFSLLLTDIVMPEMDGIELARRATQLDPDLKVMFITGFAAVALNPESDAPKDAKVLSKPFHLKDLVQEVERMLAA</sequence>
<dbReference type="PANTHER" id="PTHR44591:SF21">
    <property type="entry name" value="TWO-COMPONENT RESPONSE REGULATOR"/>
    <property type="match status" value="1"/>
</dbReference>
<dbReference type="EMBL" id="VLLF01000009">
    <property type="protein sequence ID" value="TWI82258.1"/>
    <property type="molecule type" value="Genomic_DNA"/>
</dbReference>
<keyword evidence="1 2" id="KW-0597">Phosphoprotein</keyword>
<protein>
    <submittedName>
        <fullName evidence="5">Two-component system cell cycle response regulator CpdR</fullName>
    </submittedName>
</protein>
<feature type="modified residue" description="4-aspartylphosphate" evidence="2">
    <location>
        <position position="71"/>
    </location>
</feature>
<dbReference type="Proteomes" id="UP000320593">
    <property type="component" value="Unassembled WGS sequence"/>
</dbReference>
<dbReference type="SMART" id="SM00448">
    <property type="entry name" value="REC"/>
    <property type="match status" value="1"/>
</dbReference>
<dbReference type="AlphaFoldDB" id="A0A562SM51"/>
<name>A0A562SM51_9HYPH</name>
<evidence type="ECO:0000256" key="2">
    <source>
        <dbReference type="PROSITE-ProRule" id="PRU00169"/>
    </source>
</evidence>
<keyword evidence="6" id="KW-1185">Reference proteome</keyword>
<dbReference type="InterPro" id="IPR050595">
    <property type="entry name" value="Bact_response_regulator"/>
</dbReference>
<dbReference type="SUPFAM" id="SSF52172">
    <property type="entry name" value="CheY-like"/>
    <property type="match status" value="1"/>
</dbReference>
<dbReference type="PROSITE" id="PS50110">
    <property type="entry name" value="RESPONSE_REGULATORY"/>
    <property type="match status" value="1"/>
</dbReference>
<dbReference type="NCBIfam" id="NF046022">
    <property type="entry name" value="RespRegCpdRBruc"/>
    <property type="match status" value="1"/>
</dbReference>
<comment type="caution">
    <text evidence="5">The sequence shown here is derived from an EMBL/GenBank/DDBJ whole genome shotgun (WGS) entry which is preliminary data.</text>
</comment>
<organism evidence="5 6">
    <name type="scientific">Roseibium hamelinense</name>
    <dbReference type="NCBI Taxonomy" id="150831"/>
    <lineage>
        <taxon>Bacteria</taxon>
        <taxon>Pseudomonadati</taxon>
        <taxon>Pseudomonadota</taxon>
        <taxon>Alphaproteobacteria</taxon>
        <taxon>Hyphomicrobiales</taxon>
        <taxon>Stappiaceae</taxon>
        <taxon>Roseibium</taxon>
    </lineage>
</organism>
<dbReference type="InterPro" id="IPR011006">
    <property type="entry name" value="CheY-like_superfamily"/>
</dbReference>
<accession>A0A562SM51</accession>
<feature type="domain" description="Rhodanese" evidence="4">
    <location>
        <begin position="37"/>
        <end position="66"/>
    </location>
</feature>
<evidence type="ECO:0000259" key="4">
    <source>
        <dbReference type="PROSITE" id="PS50206"/>
    </source>
</evidence>
<proteinExistence type="predicted"/>
<dbReference type="GO" id="GO:0000160">
    <property type="term" value="P:phosphorelay signal transduction system"/>
    <property type="evidence" value="ECO:0007669"/>
    <property type="project" value="InterPro"/>
</dbReference>
<evidence type="ECO:0000256" key="1">
    <source>
        <dbReference type="ARBA" id="ARBA00022553"/>
    </source>
</evidence>
<evidence type="ECO:0000259" key="3">
    <source>
        <dbReference type="PROSITE" id="PS50110"/>
    </source>
</evidence>
<dbReference type="Gene3D" id="3.40.50.2300">
    <property type="match status" value="1"/>
</dbReference>
<feature type="domain" description="Response regulatory" evidence="3">
    <location>
        <begin position="22"/>
        <end position="136"/>
    </location>
</feature>
<dbReference type="InterPro" id="IPR001789">
    <property type="entry name" value="Sig_transdc_resp-reg_receiver"/>
</dbReference>
<reference evidence="5 6" key="1">
    <citation type="submission" date="2019-07" db="EMBL/GenBank/DDBJ databases">
        <title>Genomic Encyclopedia of Archaeal and Bacterial Type Strains, Phase II (KMG-II): from individual species to whole genera.</title>
        <authorList>
            <person name="Goeker M."/>
        </authorList>
    </citation>
    <scope>NUCLEOTIDE SEQUENCE [LARGE SCALE GENOMIC DNA]</scope>
    <source>
        <strain evidence="5 6">ATCC BAA-252</strain>
    </source>
</reference>
<dbReference type="PROSITE" id="PS50206">
    <property type="entry name" value="RHODANESE_3"/>
    <property type="match status" value="1"/>
</dbReference>
<dbReference type="InterPro" id="IPR001763">
    <property type="entry name" value="Rhodanese-like_dom"/>
</dbReference>
<gene>
    <name evidence="5" type="ORF">JM93_03607</name>
</gene>